<name>A0A0C3QF93_9AGAM</name>
<keyword evidence="3" id="KW-1185">Reference proteome</keyword>
<reference evidence="3" key="2">
    <citation type="submission" date="2015-01" db="EMBL/GenBank/DDBJ databases">
        <title>Evolutionary Origins and Diversification of the Mycorrhizal Mutualists.</title>
        <authorList>
            <consortium name="DOE Joint Genome Institute"/>
            <consortium name="Mycorrhizal Genomics Consortium"/>
            <person name="Kohler A."/>
            <person name="Kuo A."/>
            <person name="Nagy L.G."/>
            <person name="Floudas D."/>
            <person name="Copeland A."/>
            <person name="Barry K.W."/>
            <person name="Cichocki N."/>
            <person name="Veneault-Fourrey C."/>
            <person name="LaButti K."/>
            <person name="Lindquist E.A."/>
            <person name="Lipzen A."/>
            <person name="Lundell T."/>
            <person name="Morin E."/>
            <person name="Murat C."/>
            <person name="Riley R."/>
            <person name="Ohm R."/>
            <person name="Sun H."/>
            <person name="Tunlid A."/>
            <person name="Henrissat B."/>
            <person name="Grigoriev I.V."/>
            <person name="Hibbett D.S."/>
            <person name="Martin F."/>
        </authorList>
    </citation>
    <scope>NUCLEOTIDE SEQUENCE [LARGE SCALE GENOMIC DNA]</scope>
    <source>
        <strain evidence="3">MUT 4182</strain>
    </source>
</reference>
<proteinExistence type="predicted"/>
<accession>A0A0C3QF93</accession>
<protein>
    <submittedName>
        <fullName evidence="2">Uncharacterized protein</fullName>
    </submittedName>
</protein>
<dbReference type="EMBL" id="KN823074">
    <property type="protein sequence ID" value="KIO23859.1"/>
    <property type="molecule type" value="Genomic_DNA"/>
</dbReference>
<gene>
    <name evidence="2" type="ORF">M407DRAFT_26725</name>
</gene>
<reference evidence="2 3" key="1">
    <citation type="submission" date="2014-04" db="EMBL/GenBank/DDBJ databases">
        <authorList>
            <consortium name="DOE Joint Genome Institute"/>
            <person name="Kuo A."/>
            <person name="Girlanda M."/>
            <person name="Perotto S."/>
            <person name="Kohler A."/>
            <person name="Nagy L.G."/>
            <person name="Floudas D."/>
            <person name="Copeland A."/>
            <person name="Barry K.W."/>
            <person name="Cichocki N."/>
            <person name="Veneault-Fourrey C."/>
            <person name="LaButti K."/>
            <person name="Lindquist E.A."/>
            <person name="Lipzen A."/>
            <person name="Lundell T."/>
            <person name="Morin E."/>
            <person name="Murat C."/>
            <person name="Sun H."/>
            <person name="Tunlid A."/>
            <person name="Henrissat B."/>
            <person name="Grigoriev I.V."/>
            <person name="Hibbett D.S."/>
            <person name="Martin F."/>
            <person name="Nordberg H.P."/>
            <person name="Cantor M.N."/>
            <person name="Hua S.X."/>
        </authorList>
    </citation>
    <scope>NUCLEOTIDE SEQUENCE [LARGE SCALE GENOMIC DNA]</scope>
    <source>
        <strain evidence="2 3">MUT 4182</strain>
    </source>
</reference>
<evidence type="ECO:0000313" key="3">
    <source>
        <dbReference type="Proteomes" id="UP000054248"/>
    </source>
</evidence>
<sequence length="167" mass="17954">MAVSYLLQGFTNVCAVAADTWCSYADSSARYPPKEGRPAKDRADFGYPVFLKLCNNFTTSGGTRHTSSLLVSLRSFTTFIGPTNLLFITPIIMSYTKPSKTPHASPVHLVPQPAAPMASSGILSFISSLASPGPQSPPVESGLNEPTQQRRGQFDSVAQVPLPKKQH</sequence>
<feature type="region of interest" description="Disordered" evidence="1">
    <location>
        <begin position="128"/>
        <end position="167"/>
    </location>
</feature>
<evidence type="ECO:0000256" key="1">
    <source>
        <dbReference type="SAM" id="MobiDB-lite"/>
    </source>
</evidence>
<dbReference type="HOGENOM" id="CLU_1595761_0_0_1"/>
<evidence type="ECO:0000313" key="2">
    <source>
        <dbReference type="EMBL" id="KIO23859.1"/>
    </source>
</evidence>
<organism evidence="2 3">
    <name type="scientific">Tulasnella calospora MUT 4182</name>
    <dbReference type="NCBI Taxonomy" id="1051891"/>
    <lineage>
        <taxon>Eukaryota</taxon>
        <taxon>Fungi</taxon>
        <taxon>Dikarya</taxon>
        <taxon>Basidiomycota</taxon>
        <taxon>Agaricomycotina</taxon>
        <taxon>Agaricomycetes</taxon>
        <taxon>Cantharellales</taxon>
        <taxon>Tulasnellaceae</taxon>
        <taxon>Tulasnella</taxon>
    </lineage>
</organism>
<dbReference type="AlphaFoldDB" id="A0A0C3QF93"/>
<dbReference type="Proteomes" id="UP000054248">
    <property type="component" value="Unassembled WGS sequence"/>
</dbReference>